<evidence type="ECO:0000313" key="3">
    <source>
        <dbReference type="Proteomes" id="UP000177122"/>
    </source>
</evidence>
<dbReference type="EMBL" id="MHLI01000019">
    <property type="protein sequence ID" value="OGZ04847.1"/>
    <property type="molecule type" value="Genomic_DNA"/>
</dbReference>
<keyword evidence="1" id="KW-0472">Membrane</keyword>
<reference evidence="2 3" key="1">
    <citation type="journal article" date="2016" name="Nat. Commun.">
        <title>Thousands of microbial genomes shed light on interconnected biogeochemical processes in an aquifer system.</title>
        <authorList>
            <person name="Anantharaman K."/>
            <person name="Brown C.T."/>
            <person name="Hug L.A."/>
            <person name="Sharon I."/>
            <person name="Castelle C.J."/>
            <person name="Probst A.J."/>
            <person name="Thomas B.C."/>
            <person name="Singh A."/>
            <person name="Wilkins M.J."/>
            <person name="Karaoz U."/>
            <person name="Brodie E.L."/>
            <person name="Williams K.H."/>
            <person name="Hubbard S.S."/>
            <person name="Banfield J.F."/>
        </authorList>
    </citation>
    <scope>NUCLEOTIDE SEQUENCE [LARGE SCALE GENOMIC DNA]</scope>
</reference>
<comment type="caution">
    <text evidence="2">The sequence shown here is derived from an EMBL/GenBank/DDBJ whole genome shotgun (WGS) entry which is preliminary data.</text>
</comment>
<protein>
    <submittedName>
        <fullName evidence="2">Uncharacterized protein</fullName>
    </submittedName>
</protein>
<name>A0A1G2CUB6_9BACT</name>
<accession>A0A1G2CUB6</accession>
<keyword evidence="1" id="KW-0812">Transmembrane</keyword>
<sequence>MESEKSSSVSQYLRSLFCTKSGLLLAVCILLFVSALFVLLLNTVRRDDRKAVLVNSVESEQAQMQELSGTVLMLGEGNAFIQLGVTKDSLYSVGINTDTKVTRDGAAFSLTALEPFSKVTIIALKLPNTESYDFLAQTIDVSVVAGANLEGNVLDEMRSGLIMGAN</sequence>
<organism evidence="2 3">
    <name type="scientific">Candidatus Lloydbacteria bacterium RIFCSPHIGHO2_01_FULL_49_22</name>
    <dbReference type="NCBI Taxonomy" id="1798658"/>
    <lineage>
        <taxon>Bacteria</taxon>
        <taxon>Candidatus Lloydiibacteriota</taxon>
    </lineage>
</organism>
<dbReference type="AlphaFoldDB" id="A0A1G2CUB6"/>
<evidence type="ECO:0000313" key="2">
    <source>
        <dbReference type="EMBL" id="OGZ04847.1"/>
    </source>
</evidence>
<proteinExistence type="predicted"/>
<dbReference type="Proteomes" id="UP000177122">
    <property type="component" value="Unassembled WGS sequence"/>
</dbReference>
<feature type="transmembrane region" description="Helical" evidence="1">
    <location>
        <begin position="22"/>
        <end position="41"/>
    </location>
</feature>
<keyword evidence="1" id="KW-1133">Transmembrane helix</keyword>
<gene>
    <name evidence="2" type="ORF">A2845_05135</name>
</gene>
<evidence type="ECO:0000256" key="1">
    <source>
        <dbReference type="SAM" id="Phobius"/>
    </source>
</evidence>